<evidence type="ECO:0000313" key="2">
    <source>
        <dbReference type="Proteomes" id="UP001432027"/>
    </source>
</evidence>
<keyword evidence="2" id="KW-1185">Reference proteome</keyword>
<dbReference type="Proteomes" id="UP001432027">
    <property type="component" value="Unassembled WGS sequence"/>
</dbReference>
<name>A0AAV5UAX0_9BILA</name>
<evidence type="ECO:0000313" key="1">
    <source>
        <dbReference type="EMBL" id="GMT03264.1"/>
    </source>
</evidence>
<proteinExistence type="predicted"/>
<organism evidence="1 2">
    <name type="scientific">Pristionchus entomophagus</name>
    <dbReference type="NCBI Taxonomy" id="358040"/>
    <lineage>
        <taxon>Eukaryota</taxon>
        <taxon>Metazoa</taxon>
        <taxon>Ecdysozoa</taxon>
        <taxon>Nematoda</taxon>
        <taxon>Chromadorea</taxon>
        <taxon>Rhabditida</taxon>
        <taxon>Rhabditina</taxon>
        <taxon>Diplogasteromorpha</taxon>
        <taxon>Diplogasteroidea</taxon>
        <taxon>Neodiplogasteridae</taxon>
        <taxon>Pristionchus</taxon>
    </lineage>
</organism>
<dbReference type="AlphaFoldDB" id="A0AAV5UAX0"/>
<comment type="caution">
    <text evidence="1">The sequence shown here is derived from an EMBL/GenBank/DDBJ whole genome shotgun (WGS) entry which is preliminary data.</text>
</comment>
<feature type="non-terminal residue" evidence="1">
    <location>
        <position position="1"/>
    </location>
</feature>
<gene>
    <name evidence="1" type="ORF">PENTCL1PPCAC_25438</name>
</gene>
<protein>
    <submittedName>
        <fullName evidence="1">Uncharacterized protein</fullName>
    </submittedName>
</protein>
<reference evidence="1" key="1">
    <citation type="submission" date="2023-10" db="EMBL/GenBank/DDBJ databases">
        <title>Genome assembly of Pristionchus species.</title>
        <authorList>
            <person name="Yoshida K."/>
            <person name="Sommer R.J."/>
        </authorList>
    </citation>
    <scope>NUCLEOTIDE SEQUENCE</scope>
    <source>
        <strain evidence="1">RS0144</strain>
    </source>
</reference>
<accession>A0AAV5UAX0</accession>
<dbReference type="EMBL" id="BTSX01000006">
    <property type="protein sequence ID" value="GMT03264.1"/>
    <property type="molecule type" value="Genomic_DNA"/>
</dbReference>
<sequence length="70" mass="7521">CPPVVDGRDKCIEVGGGKGGSIPIVLSQIGFRCTSPSNPTIFILPGNQKERFMPARFFICIAGGKWMINP</sequence>